<organism evidence="1">
    <name type="scientific">Arundo donax</name>
    <name type="common">Giant reed</name>
    <name type="synonym">Donax arundinaceus</name>
    <dbReference type="NCBI Taxonomy" id="35708"/>
    <lineage>
        <taxon>Eukaryota</taxon>
        <taxon>Viridiplantae</taxon>
        <taxon>Streptophyta</taxon>
        <taxon>Embryophyta</taxon>
        <taxon>Tracheophyta</taxon>
        <taxon>Spermatophyta</taxon>
        <taxon>Magnoliopsida</taxon>
        <taxon>Liliopsida</taxon>
        <taxon>Poales</taxon>
        <taxon>Poaceae</taxon>
        <taxon>PACMAD clade</taxon>
        <taxon>Arundinoideae</taxon>
        <taxon>Arundineae</taxon>
        <taxon>Arundo</taxon>
    </lineage>
</organism>
<accession>A0A0A9BL19</accession>
<sequence>MVSLYLLIYFCLIADLPSLHVLSSLQKTAALL</sequence>
<reference evidence="1" key="2">
    <citation type="journal article" date="2015" name="Data Brief">
        <title>Shoot transcriptome of the giant reed, Arundo donax.</title>
        <authorList>
            <person name="Barrero R.A."/>
            <person name="Guerrero F.D."/>
            <person name="Moolhuijzen P."/>
            <person name="Goolsby J.A."/>
            <person name="Tidwell J."/>
            <person name="Bellgard S.E."/>
            <person name="Bellgard M.I."/>
        </authorList>
    </citation>
    <scope>NUCLEOTIDE SEQUENCE</scope>
    <source>
        <tissue evidence="1">Shoot tissue taken approximately 20 cm above the soil surface</tissue>
    </source>
</reference>
<evidence type="ECO:0000313" key="1">
    <source>
        <dbReference type="EMBL" id="JAD64619.1"/>
    </source>
</evidence>
<dbReference type="AlphaFoldDB" id="A0A0A9BL19"/>
<proteinExistence type="predicted"/>
<dbReference type="EMBL" id="GBRH01233276">
    <property type="protein sequence ID" value="JAD64619.1"/>
    <property type="molecule type" value="Transcribed_RNA"/>
</dbReference>
<reference evidence="1" key="1">
    <citation type="submission" date="2014-09" db="EMBL/GenBank/DDBJ databases">
        <authorList>
            <person name="Magalhaes I.L.F."/>
            <person name="Oliveira U."/>
            <person name="Santos F.R."/>
            <person name="Vidigal T.H.D.A."/>
            <person name="Brescovit A.D."/>
            <person name="Santos A.J."/>
        </authorList>
    </citation>
    <scope>NUCLEOTIDE SEQUENCE</scope>
    <source>
        <tissue evidence="1">Shoot tissue taken approximately 20 cm above the soil surface</tissue>
    </source>
</reference>
<protein>
    <submittedName>
        <fullName evidence="1">Uncharacterized protein</fullName>
    </submittedName>
</protein>
<name>A0A0A9BL19_ARUDO</name>